<sequence length="120" mass="13882">MIALEIEFENSCASFFKLLSNQTASQREGKKPHKVGLILNSKRKKNKKLRVVLLAVNVRKMKIKNKSHLGLSSDSGRQTTEVRQSIEEIEEKRLNIFHFFYLVVVTKKVDSAPYNGWVEY</sequence>
<accession>A0A1J1ICF8</accession>
<gene>
    <name evidence="1" type="ORF">CLUMA_CG010632</name>
</gene>
<evidence type="ECO:0000313" key="2">
    <source>
        <dbReference type="Proteomes" id="UP000183832"/>
    </source>
</evidence>
<dbReference type="EMBL" id="CVRI01000047">
    <property type="protein sequence ID" value="CRK97236.1"/>
    <property type="molecule type" value="Genomic_DNA"/>
</dbReference>
<organism evidence="1 2">
    <name type="scientific">Clunio marinus</name>
    <dbReference type="NCBI Taxonomy" id="568069"/>
    <lineage>
        <taxon>Eukaryota</taxon>
        <taxon>Metazoa</taxon>
        <taxon>Ecdysozoa</taxon>
        <taxon>Arthropoda</taxon>
        <taxon>Hexapoda</taxon>
        <taxon>Insecta</taxon>
        <taxon>Pterygota</taxon>
        <taxon>Neoptera</taxon>
        <taxon>Endopterygota</taxon>
        <taxon>Diptera</taxon>
        <taxon>Nematocera</taxon>
        <taxon>Chironomoidea</taxon>
        <taxon>Chironomidae</taxon>
        <taxon>Clunio</taxon>
    </lineage>
</organism>
<protein>
    <submittedName>
        <fullName evidence="1">CLUMA_CG010632, isoform A</fullName>
    </submittedName>
</protein>
<evidence type="ECO:0000313" key="1">
    <source>
        <dbReference type="EMBL" id="CRK97236.1"/>
    </source>
</evidence>
<dbReference type="Proteomes" id="UP000183832">
    <property type="component" value="Unassembled WGS sequence"/>
</dbReference>
<keyword evidence="2" id="KW-1185">Reference proteome</keyword>
<proteinExistence type="predicted"/>
<name>A0A1J1ICF8_9DIPT</name>
<reference evidence="1 2" key="1">
    <citation type="submission" date="2015-04" db="EMBL/GenBank/DDBJ databases">
        <authorList>
            <person name="Syromyatnikov M.Y."/>
            <person name="Popov V.N."/>
        </authorList>
    </citation>
    <scope>NUCLEOTIDE SEQUENCE [LARGE SCALE GENOMIC DNA]</scope>
</reference>
<dbReference type="AlphaFoldDB" id="A0A1J1ICF8"/>